<dbReference type="HOGENOM" id="CLU_2403169_0_0_1"/>
<dbReference type="Gramene" id="OB03G35810.1">
    <property type="protein sequence ID" value="OB03G35810.1"/>
    <property type="gene ID" value="OB03G35810"/>
</dbReference>
<protein>
    <submittedName>
        <fullName evidence="1">Uncharacterized protein</fullName>
    </submittedName>
</protein>
<evidence type="ECO:0000313" key="1">
    <source>
        <dbReference type="EnsemblPlants" id="OB03G35810.1"/>
    </source>
</evidence>
<keyword evidence="2" id="KW-1185">Reference proteome</keyword>
<name>J3LRA5_ORYBR</name>
<reference evidence="1" key="2">
    <citation type="submission" date="2013-04" db="UniProtKB">
        <authorList>
            <consortium name="EnsemblPlants"/>
        </authorList>
    </citation>
    <scope>IDENTIFICATION</scope>
</reference>
<accession>J3LRA5</accession>
<dbReference type="Proteomes" id="UP000006038">
    <property type="component" value="Chromosome 3"/>
</dbReference>
<evidence type="ECO:0000313" key="2">
    <source>
        <dbReference type="Proteomes" id="UP000006038"/>
    </source>
</evidence>
<sequence length="93" mass="9360">MEPAENYVLSTVHAGDAISISFSTWQPCHPQAALAKPGGGGRIATEMMGRPELELFASSGSGSGGGVLGKLTGRPHGGDAMSCKAGSIFIVEG</sequence>
<proteinExistence type="predicted"/>
<organism evidence="1">
    <name type="scientific">Oryza brachyantha</name>
    <name type="common">malo sina</name>
    <dbReference type="NCBI Taxonomy" id="4533"/>
    <lineage>
        <taxon>Eukaryota</taxon>
        <taxon>Viridiplantae</taxon>
        <taxon>Streptophyta</taxon>
        <taxon>Embryophyta</taxon>
        <taxon>Tracheophyta</taxon>
        <taxon>Spermatophyta</taxon>
        <taxon>Magnoliopsida</taxon>
        <taxon>Liliopsida</taxon>
        <taxon>Poales</taxon>
        <taxon>Poaceae</taxon>
        <taxon>BOP clade</taxon>
        <taxon>Oryzoideae</taxon>
        <taxon>Oryzeae</taxon>
        <taxon>Oryzinae</taxon>
        <taxon>Oryza</taxon>
    </lineage>
</organism>
<dbReference type="AlphaFoldDB" id="J3LRA5"/>
<dbReference type="EnsemblPlants" id="OB03G35810.1">
    <property type="protein sequence ID" value="OB03G35810.1"/>
    <property type="gene ID" value="OB03G35810"/>
</dbReference>
<reference evidence="1" key="1">
    <citation type="journal article" date="2013" name="Nat. Commun.">
        <title>Whole-genome sequencing of Oryza brachyantha reveals mechanisms underlying Oryza genome evolution.</title>
        <authorList>
            <person name="Chen J."/>
            <person name="Huang Q."/>
            <person name="Gao D."/>
            <person name="Wang J."/>
            <person name="Lang Y."/>
            <person name="Liu T."/>
            <person name="Li B."/>
            <person name="Bai Z."/>
            <person name="Luis Goicoechea J."/>
            <person name="Liang C."/>
            <person name="Chen C."/>
            <person name="Zhang W."/>
            <person name="Sun S."/>
            <person name="Liao Y."/>
            <person name="Zhang X."/>
            <person name="Yang L."/>
            <person name="Song C."/>
            <person name="Wang M."/>
            <person name="Shi J."/>
            <person name="Liu G."/>
            <person name="Liu J."/>
            <person name="Zhou H."/>
            <person name="Zhou W."/>
            <person name="Yu Q."/>
            <person name="An N."/>
            <person name="Chen Y."/>
            <person name="Cai Q."/>
            <person name="Wang B."/>
            <person name="Liu B."/>
            <person name="Min J."/>
            <person name="Huang Y."/>
            <person name="Wu H."/>
            <person name="Li Z."/>
            <person name="Zhang Y."/>
            <person name="Yin Y."/>
            <person name="Song W."/>
            <person name="Jiang J."/>
            <person name="Jackson S.A."/>
            <person name="Wing R.A."/>
            <person name="Wang J."/>
            <person name="Chen M."/>
        </authorList>
    </citation>
    <scope>NUCLEOTIDE SEQUENCE [LARGE SCALE GENOMIC DNA]</scope>
    <source>
        <strain evidence="1">cv. IRGC 101232</strain>
    </source>
</reference>